<dbReference type="EMBL" id="MU268115">
    <property type="protein sequence ID" value="KAH7905837.1"/>
    <property type="molecule type" value="Genomic_DNA"/>
</dbReference>
<dbReference type="Proteomes" id="UP000790377">
    <property type="component" value="Unassembled WGS sequence"/>
</dbReference>
<proteinExistence type="predicted"/>
<gene>
    <name evidence="1" type="ORF">BJ138DRAFT_1017168</name>
</gene>
<organism evidence="1 2">
    <name type="scientific">Hygrophoropsis aurantiaca</name>
    <dbReference type="NCBI Taxonomy" id="72124"/>
    <lineage>
        <taxon>Eukaryota</taxon>
        <taxon>Fungi</taxon>
        <taxon>Dikarya</taxon>
        <taxon>Basidiomycota</taxon>
        <taxon>Agaricomycotina</taxon>
        <taxon>Agaricomycetes</taxon>
        <taxon>Agaricomycetidae</taxon>
        <taxon>Boletales</taxon>
        <taxon>Coniophorineae</taxon>
        <taxon>Hygrophoropsidaceae</taxon>
        <taxon>Hygrophoropsis</taxon>
    </lineage>
</organism>
<reference evidence="1" key="1">
    <citation type="journal article" date="2021" name="New Phytol.">
        <title>Evolutionary innovations through gain and loss of genes in the ectomycorrhizal Boletales.</title>
        <authorList>
            <person name="Wu G."/>
            <person name="Miyauchi S."/>
            <person name="Morin E."/>
            <person name="Kuo A."/>
            <person name="Drula E."/>
            <person name="Varga T."/>
            <person name="Kohler A."/>
            <person name="Feng B."/>
            <person name="Cao Y."/>
            <person name="Lipzen A."/>
            <person name="Daum C."/>
            <person name="Hundley H."/>
            <person name="Pangilinan J."/>
            <person name="Johnson J."/>
            <person name="Barry K."/>
            <person name="LaButti K."/>
            <person name="Ng V."/>
            <person name="Ahrendt S."/>
            <person name="Min B."/>
            <person name="Choi I.G."/>
            <person name="Park H."/>
            <person name="Plett J.M."/>
            <person name="Magnuson J."/>
            <person name="Spatafora J.W."/>
            <person name="Nagy L.G."/>
            <person name="Henrissat B."/>
            <person name="Grigoriev I.V."/>
            <person name="Yang Z.L."/>
            <person name="Xu J."/>
            <person name="Martin F.M."/>
        </authorList>
    </citation>
    <scope>NUCLEOTIDE SEQUENCE</scope>
    <source>
        <strain evidence="1">ATCC 28755</strain>
    </source>
</reference>
<protein>
    <submittedName>
        <fullName evidence="1">Uncharacterized protein</fullName>
    </submittedName>
</protein>
<keyword evidence="2" id="KW-1185">Reference proteome</keyword>
<evidence type="ECO:0000313" key="1">
    <source>
        <dbReference type="EMBL" id="KAH7905837.1"/>
    </source>
</evidence>
<name>A0ACB7ZYU8_9AGAM</name>
<accession>A0ACB7ZYU8</accession>
<evidence type="ECO:0000313" key="2">
    <source>
        <dbReference type="Proteomes" id="UP000790377"/>
    </source>
</evidence>
<feature type="non-terminal residue" evidence="1">
    <location>
        <position position="1"/>
    </location>
</feature>
<comment type="caution">
    <text evidence="1">The sequence shown here is derived from an EMBL/GenBank/DDBJ whole genome shotgun (WGS) entry which is preliminary data.</text>
</comment>
<sequence length="91" mass="10532">AYAFTDYRAQGQTIEHVLVDIAKPPTFKLTAFNAYVALSRSRGRDTIRLLRDFETELLTTHPSEDLREEDIRLLNLSRETSENYSMGAYNF</sequence>